<evidence type="ECO:0000256" key="1">
    <source>
        <dbReference type="SAM" id="Phobius"/>
    </source>
</evidence>
<name>A0A917UPD2_9MICO</name>
<gene>
    <name evidence="2" type="ORF">GCM10011372_07880</name>
</gene>
<feature type="transmembrane region" description="Helical" evidence="1">
    <location>
        <begin position="21"/>
        <end position="44"/>
    </location>
</feature>
<reference evidence="2" key="2">
    <citation type="submission" date="2020-09" db="EMBL/GenBank/DDBJ databases">
        <authorList>
            <person name="Sun Q."/>
            <person name="Zhou Y."/>
        </authorList>
    </citation>
    <scope>NUCLEOTIDE SEQUENCE</scope>
    <source>
        <strain evidence="2">CGMCC 1.8984</strain>
    </source>
</reference>
<dbReference type="EMBL" id="BMMD01000003">
    <property type="protein sequence ID" value="GGJ72323.1"/>
    <property type="molecule type" value="Genomic_DNA"/>
</dbReference>
<proteinExistence type="predicted"/>
<feature type="transmembrane region" description="Helical" evidence="1">
    <location>
        <begin position="50"/>
        <end position="68"/>
    </location>
</feature>
<evidence type="ECO:0000313" key="3">
    <source>
        <dbReference type="Proteomes" id="UP000636956"/>
    </source>
</evidence>
<accession>A0A917UPD2</accession>
<dbReference type="AlphaFoldDB" id="A0A917UPD2"/>
<feature type="transmembrane region" description="Helical" evidence="1">
    <location>
        <begin position="80"/>
        <end position="109"/>
    </location>
</feature>
<keyword evidence="3" id="KW-1185">Reference proteome</keyword>
<evidence type="ECO:0000313" key="2">
    <source>
        <dbReference type="EMBL" id="GGJ72323.1"/>
    </source>
</evidence>
<organism evidence="2 3">
    <name type="scientific">Agromyces bauzanensis</name>
    <dbReference type="NCBI Taxonomy" id="1308924"/>
    <lineage>
        <taxon>Bacteria</taxon>
        <taxon>Bacillati</taxon>
        <taxon>Actinomycetota</taxon>
        <taxon>Actinomycetes</taxon>
        <taxon>Micrococcales</taxon>
        <taxon>Microbacteriaceae</taxon>
        <taxon>Agromyces</taxon>
    </lineage>
</organism>
<sequence>MLRQNRGMIPFEHTRGLGWARFFAWTSVGLGLTALVVSVTVPLALQLGRVVWVVLFATFAIWAAFMAVPRYREARRRGSWLVVVGAALGIATFGLMVYAAVAFILAGYYDTVIPMLPNWAAGGGPGPAPAVGVFAR</sequence>
<keyword evidence="1" id="KW-0812">Transmembrane</keyword>
<protein>
    <submittedName>
        <fullName evidence="2">Uncharacterized protein</fullName>
    </submittedName>
</protein>
<dbReference type="Proteomes" id="UP000636956">
    <property type="component" value="Unassembled WGS sequence"/>
</dbReference>
<comment type="caution">
    <text evidence="2">The sequence shown here is derived from an EMBL/GenBank/DDBJ whole genome shotgun (WGS) entry which is preliminary data.</text>
</comment>
<reference evidence="2" key="1">
    <citation type="journal article" date="2014" name="Int. J. Syst. Evol. Microbiol.">
        <title>Complete genome sequence of Corynebacterium casei LMG S-19264T (=DSM 44701T), isolated from a smear-ripened cheese.</title>
        <authorList>
            <consortium name="US DOE Joint Genome Institute (JGI-PGF)"/>
            <person name="Walter F."/>
            <person name="Albersmeier A."/>
            <person name="Kalinowski J."/>
            <person name="Ruckert C."/>
        </authorList>
    </citation>
    <scope>NUCLEOTIDE SEQUENCE</scope>
    <source>
        <strain evidence="2">CGMCC 1.8984</strain>
    </source>
</reference>
<keyword evidence="1" id="KW-0472">Membrane</keyword>
<keyword evidence="1" id="KW-1133">Transmembrane helix</keyword>